<dbReference type="InterPro" id="IPR001878">
    <property type="entry name" value="Znf_CCHC"/>
</dbReference>
<evidence type="ECO:0000256" key="3">
    <source>
        <dbReference type="ARBA" id="ARBA00022695"/>
    </source>
</evidence>
<evidence type="ECO:0000256" key="1">
    <source>
        <dbReference type="ARBA" id="ARBA00012493"/>
    </source>
</evidence>
<keyword evidence="8" id="KW-0862">Zinc</keyword>
<dbReference type="InterPro" id="IPR041588">
    <property type="entry name" value="Integrase_H2C2"/>
</dbReference>
<feature type="domain" description="CCHC-type" evidence="10">
    <location>
        <begin position="33"/>
        <end position="48"/>
    </location>
</feature>
<dbReference type="InterPro" id="IPR036875">
    <property type="entry name" value="Znf_CCHC_sf"/>
</dbReference>
<dbReference type="GO" id="GO:0008270">
    <property type="term" value="F:zinc ion binding"/>
    <property type="evidence" value="ECO:0007669"/>
    <property type="project" value="UniProtKB-KW"/>
</dbReference>
<dbReference type="GO" id="GO:0003676">
    <property type="term" value="F:nucleic acid binding"/>
    <property type="evidence" value="ECO:0007669"/>
    <property type="project" value="InterPro"/>
</dbReference>
<dbReference type="SUPFAM" id="SSF50630">
    <property type="entry name" value="Acid proteases"/>
    <property type="match status" value="1"/>
</dbReference>
<dbReference type="PROSITE" id="PS50158">
    <property type="entry name" value="ZF_CCHC"/>
    <property type="match status" value="1"/>
</dbReference>
<dbReference type="InterPro" id="IPR050951">
    <property type="entry name" value="Retrovirus_Pol_polyprotein"/>
</dbReference>
<evidence type="ECO:0000313" key="13">
    <source>
        <dbReference type="Proteomes" id="UP001165740"/>
    </source>
</evidence>
<dbReference type="InterPro" id="IPR036397">
    <property type="entry name" value="RNaseH_sf"/>
</dbReference>
<dbReference type="InterPro" id="IPR000477">
    <property type="entry name" value="RT_dom"/>
</dbReference>
<gene>
    <name evidence="14" type="primary">LOC129923714</name>
</gene>
<dbReference type="PANTHER" id="PTHR37984:SF5">
    <property type="entry name" value="PROTEIN NYNRIN-LIKE"/>
    <property type="match status" value="1"/>
</dbReference>
<keyword evidence="4" id="KW-0540">Nuclease</keyword>
<dbReference type="EC" id="2.7.7.49" evidence="1"/>
<feature type="compositionally biased region" description="Low complexity" evidence="9">
    <location>
        <begin position="126"/>
        <end position="143"/>
    </location>
</feature>
<dbReference type="GO" id="GO:0004519">
    <property type="term" value="F:endonuclease activity"/>
    <property type="evidence" value="ECO:0007669"/>
    <property type="project" value="UniProtKB-KW"/>
</dbReference>
<evidence type="ECO:0000256" key="8">
    <source>
        <dbReference type="PROSITE-ProRule" id="PRU00047"/>
    </source>
</evidence>
<feature type="compositionally biased region" description="Low complexity" evidence="9">
    <location>
        <begin position="101"/>
        <end position="115"/>
    </location>
</feature>
<dbReference type="PROSITE" id="PS50994">
    <property type="entry name" value="INTEGRASE"/>
    <property type="match status" value="1"/>
</dbReference>
<dbReference type="GO" id="GO:0015074">
    <property type="term" value="P:DNA integration"/>
    <property type="evidence" value="ECO:0007669"/>
    <property type="project" value="InterPro"/>
</dbReference>
<dbReference type="Pfam" id="PF00078">
    <property type="entry name" value="RVT_1"/>
    <property type="match status" value="1"/>
</dbReference>
<dbReference type="FunFam" id="3.10.20.370:FF:000001">
    <property type="entry name" value="Retrovirus-related Pol polyprotein from transposon 17.6-like protein"/>
    <property type="match status" value="1"/>
</dbReference>
<dbReference type="Pfam" id="PF17921">
    <property type="entry name" value="Integrase_H2C2"/>
    <property type="match status" value="1"/>
</dbReference>
<dbReference type="PROSITE" id="PS50878">
    <property type="entry name" value="RT_POL"/>
    <property type="match status" value="1"/>
</dbReference>
<dbReference type="SUPFAM" id="SSF57756">
    <property type="entry name" value="Retrovirus zinc finger-like domains"/>
    <property type="match status" value="1"/>
</dbReference>
<feature type="region of interest" description="Disordered" evidence="9">
    <location>
        <begin position="57"/>
        <end position="143"/>
    </location>
</feature>
<dbReference type="Pfam" id="PF17917">
    <property type="entry name" value="RT_RNaseH"/>
    <property type="match status" value="1"/>
</dbReference>
<evidence type="ECO:0000256" key="7">
    <source>
        <dbReference type="ARBA" id="ARBA00022918"/>
    </source>
</evidence>
<dbReference type="GeneID" id="129923714"/>
<dbReference type="InterPro" id="IPR021109">
    <property type="entry name" value="Peptidase_aspartic_dom_sf"/>
</dbReference>
<dbReference type="Gene3D" id="3.10.10.10">
    <property type="entry name" value="HIV Type 1 Reverse Transcriptase, subunit A, domain 1"/>
    <property type="match status" value="1"/>
</dbReference>
<keyword evidence="8" id="KW-0479">Metal-binding</keyword>
<evidence type="ECO:0000256" key="5">
    <source>
        <dbReference type="ARBA" id="ARBA00022759"/>
    </source>
</evidence>
<keyword evidence="13" id="KW-1185">Reference proteome</keyword>
<sequence length="1220" mass="141558">MDKRELHQLAAIVNTANNSNSNDRFKFSNSKTCFNCGKKGHVKSQCRQTSTSNFRYRSYTNYHNPSNYNQNNYNNHSNYSNQYRNYRSNQSASPRERRSLRNNNSYYNNYNTNRQSRMDTYNHQSNYNNYQNRNRNRGNTNNNTQREENVAYLQTDMSKVNVFPSYVNSVEIKAMRDTGATTSIVRSNLVKPEQYLEETVKVIYANIQKFDICKTAKVWIESPWITGEIKVVVMDTPAQDLIIGNSHGVKDLTITQLDSWIKNRQRNWYLDQHHISAVLTRSHKNIVPEIELPNTLFNEIGTTRQELIKMQNSDPIIQDLLNKDYNKINLNNHHLLANNLAIRCNRNKDSTRIQIIIPESLQPKILKMAHDDPTAGHFGKKKTYAKISQKFFWPKMKTQIKDYIDSCAECTKQKLILKAPIQKSDKAHCFWDKIAIDIMGPLNTSTKGNKYILGIIDIATRWAEAFPLRDIRAEDICTSLRTIFLKFGFPNKILSDNASNFRSNLNKAFAAMTNIKLVHSTVYSPQSNGVIERWNKTIKEIIYKLETEAMNTWNQTLNYAIFAYNTTTHETTKFSPYELVFDRKPKGPLELWADNMLELENYEEYHPWITQIKQNLRQGIKLADINMDKNLKRHRDIKNKNRKLRTLNIGDQVFVKIENKYSKNKNEGPYDIVGKINNKVYKVDRNGKECKLSIDKLVKFPKRKVEEIEVIDRDTDSIVTMQEYAANTISIHTTTQDSSNDRTNIDNLIEKYNDVITLKLGCTDLIQHSIHLNKTLPSKTKAYNIPKAYEELVKVELKKLLSENKIEKSDVCSYASPMVIVKKKDNSVRICCDYRELNNCTIIDPEPLPDTETIINMLSRASLFTTMDLNRGFWQIKMEEKSKQYTAFKCIQPGFEGIYVWNVMPFGLVNSTATFQKCMSKLLAGIDNVISYVDDICVFTKSEKEHLDTLEQIFASLKQHRMTIAPNKLNLVKNEIQFLGYNITNSKITPTKANICKIRNIKEPKTKKDVRALLGLCNFYRKFIPNYAQLIQPLVEFTKKKHSNIINLDDSSREALTRLKDKFNEKLELGSIDPISQLLLYTDASNNGIGACLLQQKESDLKPIVHISRTLSKAERKYSIIEKELLAIVWSIVKLKHYLLGRFFTIKCDHKPLLALKRKELKNNRINRWSLILSDYKFDLQSIPGHENILADFLSRQVDHETDTNEDNDIVHISQSILTE</sequence>
<evidence type="ECO:0000256" key="9">
    <source>
        <dbReference type="SAM" id="MobiDB-lite"/>
    </source>
</evidence>
<protein>
    <recommendedName>
        <fullName evidence="1">RNA-directed DNA polymerase</fullName>
        <ecNumber evidence="1">2.7.7.49</ecNumber>
    </recommendedName>
</protein>
<dbReference type="PANTHER" id="PTHR37984">
    <property type="entry name" value="PROTEIN CBG26694"/>
    <property type="match status" value="1"/>
</dbReference>
<evidence type="ECO:0000259" key="10">
    <source>
        <dbReference type="PROSITE" id="PS50158"/>
    </source>
</evidence>
<dbReference type="SUPFAM" id="SSF53098">
    <property type="entry name" value="Ribonuclease H-like"/>
    <property type="match status" value="1"/>
</dbReference>
<feature type="compositionally biased region" description="Low complexity" evidence="9">
    <location>
        <begin position="61"/>
        <end position="91"/>
    </location>
</feature>
<dbReference type="CDD" id="cd01647">
    <property type="entry name" value="RT_LTR"/>
    <property type="match status" value="1"/>
</dbReference>
<dbReference type="Proteomes" id="UP001165740">
    <property type="component" value="Chromosome 17"/>
</dbReference>
<dbReference type="Gene3D" id="4.10.60.10">
    <property type="entry name" value="Zinc finger, CCHC-type"/>
    <property type="match status" value="1"/>
</dbReference>
<keyword evidence="3" id="KW-0548">Nucleotidyltransferase</keyword>
<keyword evidence="7" id="KW-0695">RNA-directed DNA polymerase</keyword>
<reference evidence="14" key="1">
    <citation type="submission" date="2025-08" db="UniProtKB">
        <authorList>
            <consortium name="RefSeq"/>
        </authorList>
    </citation>
    <scope>IDENTIFICATION</scope>
</reference>
<dbReference type="Gene3D" id="1.10.340.70">
    <property type="match status" value="1"/>
</dbReference>
<keyword evidence="5" id="KW-0255">Endonuclease</keyword>
<feature type="domain" description="Reverse transcriptase" evidence="11">
    <location>
        <begin position="802"/>
        <end position="983"/>
    </location>
</feature>
<dbReference type="CDD" id="cd09274">
    <property type="entry name" value="RNase_HI_RT_Ty3"/>
    <property type="match status" value="1"/>
</dbReference>
<evidence type="ECO:0000256" key="4">
    <source>
        <dbReference type="ARBA" id="ARBA00022722"/>
    </source>
</evidence>
<dbReference type="SMART" id="SM00343">
    <property type="entry name" value="ZnF_C2HC"/>
    <property type="match status" value="1"/>
</dbReference>
<dbReference type="InterPro" id="IPR043502">
    <property type="entry name" value="DNA/RNA_pol_sf"/>
</dbReference>
<name>A0A9W2ZB09_BIOGL</name>
<keyword evidence="2" id="KW-0808">Transferase</keyword>
<evidence type="ECO:0000256" key="6">
    <source>
        <dbReference type="ARBA" id="ARBA00022801"/>
    </source>
</evidence>
<accession>A0A9W2ZB09</accession>
<keyword evidence="8" id="KW-0863">Zinc-finger</keyword>
<organism evidence="13 14">
    <name type="scientific">Biomphalaria glabrata</name>
    <name type="common">Bloodfluke planorb</name>
    <name type="synonym">Freshwater snail</name>
    <dbReference type="NCBI Taxonomy" id="6526"/>
    <lineage>
        <taxon>Eukaryota</taxon>
        <taxon>Metazoa</taxon>
        <taxon>Spiralia</taxon>
        <taxon>Lophotrochozoa</taxon>
        <taxon>Mollusca</taxon>
        <taxon>Gastropoda</taxon>
        <taxon>Heterobranchia</taxon>
        <taxon>Euthyneura</taxon>
        <taxon>Panpulmonata</taxon>
        <taxon>Hygrophila</taxon>
        <taxon>Lymnaeoidea</taxon>
        <taxon>Planorbidae</taxon>
        <taxon>Biomphalaria</taxon>
    </lineage>
</organism>
<dbReference type="Pfam" id="PF00665">
    <property type="entry name" value="rve"/>
    <property type="match status" value="1"/>
</dbReference>
<dbReference type="Gene3D" id="3.10.20.370">
    <property type="match status" value="1"/>
</dbReference>
<dbReference type="AlphaFoldDB" id="A0A9W2ZB09"/>
<dbReference type="RefSeq" id="XP_055872152.1">
    <property type="nucleotide sequence ID" value="XM_056016177.1"/>
</dbReference>
<dbReference type="InterPro" id="IPR001584">
    <property type="entry name" value="Integrase_cat-core"/>
</dbReference>
<evidence type="ECO:0000259" key="11">
    <source>
        <dbReference type="PROSITE" id="PS50878"/>
    </source>
</evidence>
<keyword evidence="6" id="KW-0378">Hydrolase</keyword>
<dbReference type="Gene3D" id="3.30.420.10">
    <property type="entry name" value="Ribonuclease H-like superfamily/Ribonuclease H"/>
    <property type="match status" value="1"/>
</dbReference>
<dbReference type="GO" id="GO:0016787">
    <property type="term" value="F:hydrolase activity"/>
    <property type="evidence" value="ECO:0007669"/>
    <property type="project" value="UniProtKB-KW"/>
</dbReference>
<dbReference type="Pfam" id="PF00098">
    <property type="entry name" value="zf-CCHC"/>
    <property type="match status" value="1"/>
</dbReference>
<dbReference type="SUPFAM" id="SSF56672">
    <property type="entry name" value="DNA/RNA polymerases"/>
    <property type="match status" value="1"/>
</dbReference>
<dbReference type="Gene3D" id="3.30.70.270">
    <property type="match status" value="2"/>
</dbReference>
<dbReference type="GO" id="GO:0003964">
    <property type="term" value="F:RNA-directed DNA polymerase activity"/>
    <property type="evidence" value="ECO:0007669"/>
    <property type="project" value="UniProtKB-KW"/>
</dbReference>
<evidence type="ECO:0000259" key="12">
    <source>
        <dbReference type="PROSITE" id="PS50994"/>
    </source>
</evidence>
<dbReference type="FunFam" id="1.10.340.70:FF:000001">
    <property type="entry name" value="Retrovirus-related Pol polyprotein from transposon gypsy-like Protein"/>
    <property type="match status" value="1"/>
</dbReference>
<dbReference type="FunFam" id="3.30.70.270:FF:000020">
    <property type="entry name" value="Transposon Tf2-6 polyprotein-like Protein"/>
    <property type="match status" value="1"/>
</dbReference>
<dbReference type="InterPro" id="IPR012337">
    <property type="entry name" value="RNaseH-like_sf"/>
</dbReference>
<dbReference type="OrthoDB" id="116078at2759"/>
<proteinExistence type="predicted"/>
<feature type="domain" description="Integrase catalytic" evidence="12">
    <location>
        <begin position="416"/>
        <end position="584"/>
    </location>
</feature>
<dbReference type="CDD" id="cd00303">
    <property type="entry name" value="retropepsin_like"/>
    <property type="match status" value="1"/>
</dbReference>
<dbReference type="InterPro" id="IPR041373">
    <property type="entry name" value="RT_RNaseH"/>
</dbReference>
<evidence type="ECO:0000313" key="14">
    <source>
        <dbReference type="RefSeq" id="XP_055872152.1"/>
    </source>
</evidence>
<dbReference type="FunFam" id="3.30.420.10:FF:000032">
    <property type="entry name" value="Retrovirus-related Pol polyprotein from transposon 297-like Protein"/>
    <property type="match status" value="1"/>
</dbReference>
<dbReference type="InterPro" id="IPR043128">
    <property type="entry name" value="Rev_trsase/Diguanyl_cyclase"/>
</dbReference>
<evidence type="ECO:0000256" key="2">
    <source>
        <dbReference type="ARBA" id="ARBA00022679"/>
    </source>
</evidence>